<organism evidence="3 4">
    <name type="scientific">Bizionia hallyeonensis</name>
    <dbReference type="NCBI Taxonomy" id="1123757"/>
    <lineage>
        <taxon>Bacteria</taxon>
        <taxon>Pseudomonadati</taxon>
        <taxon>Bacteroidota</taxon>
        <taxon>Flavobacteriia</taxon>
        <taxon>Flavobacteriales</taxon>
        <taxon>Flavobacteriaceae</taxon>
        <taxon>Bizionia</taxon>
    </lineage>
</organism>
<feature type="transmembrane region" description="Helical" evidence="1">
    <location>
        <begin position="211"/>
        <end position="228"/>
    </location>
</feature>
<dbReference type="InterPro" id="IPR002656">
    <property type="entry name" value="Acyl_transf_3_dom"/>
</dbReference>
<keyword evidence="1" id="KW-1133">Transmembrane helix</keyword>
<accession>A0ABW0C875</accession>
<feature type="transmembrane region" description="Helical" evidence="1">
    <location>
        <begin position="268"/>
        <end position="287"/>
    </location>
</feature>
<evidence type="ECO:0000313" key="3">
    <source>
        <dbReference type="EMBL" id="MFC5195460.1"/>
    </source>
</evidence>
<proteinExistence type="predicted"/>
<keyword evidence="3" id="KW-0808">Transferase</keyword>
<dbReference type="Proteomes" id="UP001596162">
    <property type="component" value="Unassembled WGS sequence"/>
</dbReference>
<feature type="transmembrane region" description="Helical" evidence="1">
    <location>
        <begin position="149"/>
        <end position="165"/>
    </location>
</feature>
<keyword evidence="4" id="KW-1185">Reference proteome</keyword>
<name>A0ABW0C875_9FLAO</name>
<gene>
    <name evidence="3" type="ORF">ACFPH8_08990</name>
</gene>
<feature type="transmembrane region" description="Helical" evidence="1">
    <location>
        <begin position="47"/>
        <end position="69"/>
    </location>
</feature>
<feature type="transmembrane region" description="Helical" evidence="1">
    <location>
        <begin position="20"/>
        <end position="41"/>
    </location>
</feature>
<dbReference type="InterPro" id="IPR050879">
    <property type="entry name" value="Acyltransferase_3"/>
</dbReference>
<dbReference type="PANTHER" id="PTHR23028">
    <property type="entry name" value="ACETYLTRANSFERASE"/>
    <property type="match status" value="1"/>
</dbReference>
<feature type="transmembrane region" description="Helical" evidence="1">
    <location>
        <begin position="240"/>
        <end position="256"/>
    </location>
</feature>
<dbReference type="GO" id="GO:0016746">
    <property type="term" value="F:acyltransferase activity"/>
    <property type="evidence" value="ECO:0007669"/>
    <property type="project" value="UniProtKB-KW"/>
</dbReference>
<keyword evidence="1" id="KW-0812">Transmembrane</keyword>
<feature type="domain" description="Acyltransferase 3" evidence="2">
    <location>
        <begin position="14"/>
        <end position="359"/>
    </location>
</feature>
<sequence>MNKIFSLPISSNRIYGLDILRALAIIFVLIQHGKFLAPSYLHSKFDWFYLDGVSVFFVLSGFLIGDILLKTFNEANISKSILFNFWIRRWFRTLPNYFFILSVLILLNFLFREGFVLQDKLKYYFFSQNLFYPHPNFFPEAWSLSVEEWFYLLIPICLYVSIKFFKLSSSKAFLMVAFSIILGATLFRFSTFISIDTITGKEWELLFRKQVFTRMDSLMFGLIGAYFSQNYKKVWLKYKLVFFILGIMFLFFMKISEQVLLSDSWFKSIFLFSVESIGVLLLLPFFCELKSGKGVLYKILTFISLISYSLYLIHLSLVQVYIVRPISNFLFEFNLNWYLFLSIRYLAYFGISIFISFFLFKYLEIPIMNLRDKIKF</sequence>
<feature type="transmembrane region" description="Helical" evidence="1">
    <location>
        <begin position="342"/>
        <end position="363"/>
    </location>
</feature>
<protein>
    <submittedName>
        <fullName evidence="3">Acyltransferase family protein</fullName>
        <ecNumber evidence="3">2.3.-.-</ecNumber>
    </submittedName>
</protein>
<reference evidence="4" key="1">
    <citation type="journal article" date="2019" name="Int. J. Syst. Evol. Microbiol.">
        <title>The Global Catalogue of Microorganisms (GCM) 10K type strain sequencing project: providing services to taxonomists for standard genome sequencing and annotation.</title>
        <authorList>
            <consortium name="The Broad Institute Genomics Platform"/>
            <consortium name="The Broad Institute Genome Sequencing Center for Infectious Disease"/>
            <person name="Wu L."/>
            <person name="Ma J."/>
        </authorList>
    </citation>
    <scope>NUCLEOTIDE SEQUENCE [LARGE SCALE GENOMIC DNA]</scope>
    <source>
        <strain evidence="4">JCM 17978</strain>
    </source>
</reference>
<feature type="transmembrane region" description="Helical" evidence="1">
    <location>
        <begin position="90"/>
        <end position="111"/>
    </location>
</feature>
<dbReference type="Pfam" id="PF01757">
    <property type="entry name" value="Acyl_transf_3"/>
    <property type="match status" value="1"/>
</dbReference>
<feature type="transmembrane region" description="Helical" evidence="1">
    <location>
        <begin position="172"/>
        <end position="191"/>
    </location>
</feature>
<keyword evidence="3" id="KW-0012">Acyltransferase</keyword>
<evidence type="ECO:0000259" key="2">
    <source>
        <dbReference type="Pfam" id="PF01757"/>
    </source>
</evidence>
<evidence type="ECO:0000313" key="4">
    <source>
        <dbReference type="Proteomes" id="UP001596162"/>
    </source>
</evidence>
<dbReference type="EMBL" id="JBHSLA010000003">
    <property type="protein sequence ID" value="MFC5195460.1"/>
    <property type="molecule type" value="Genomic_DNA"/>
</dbReference>
<keyword evidence="1" id="KW-0472">Membrane</keyword>
<evidence type="ECO:0000256" key="1">
    <source>
        <dbReference type="SAM" id="Phobius"/>
    </source>
</evidence>
<comment type="caution">
    <text evidence="3">The sequence shown here is derived from an EMBL/GenBank/DDBJ whole genome shotgun (WGS) entry which is preliminary data.</text>
</comment>
<dbReference type="EC" id="2.3.-.-" evidence="3"/>
<dbReference type="PANTHER" id="PTHR23028:SF53">
    <property type="entry name" value="ACYL_TRANSF_3 DOMAIN-CONTAINING PROTEIN"/>
    <property type="match status" value="1"/>
</dbReference>
<dbReference type="RefSeq" id="WP_376860300.1">
    <property type="nucleotide sequence ID" value="NZ_JBHSLA010000003.1"/>
</dbReference>
<feature type="transmembrane region" description="Helical" evidence="1">
    <location>
        <begin position="299"/>
        <end position="322"/>
    </location>
</feature>